<dbReference type="AlphaFoldDB" id="A0A077PJ48"/>
<reference evidence="2" key="1">
    <citation type="submission" date="2013-07" db="EMBL/GenBank/DDBJ databases">
        <title>Sub-species coevolution in mutualistic symbiosis.</title>
        <authorList>
            <person name="Murfin K."/>
            <person name="Klassen J."/>
            <person name="Lee M."/>
            <person name="Forst S."/>
            <person name="Stock P."/>
            <person name="Goodrich-Blair H."/>
        </authorList>
    </citation>
    <scope>NUCLEOTIDE SEQUENCE [LARGE SCALE GENOMIC DNA]</scope>
    <source>
        <strain evidence="2">Kraussei Becker Underwood</strain>
    </source>
</reference>
<proteinExistence type="predicted"/>
<keyword evidence="1" id="KW-0732">Signal</keyword>
<name>A0A077PJ48_XENBV</name>
<feature type="signal peptide" evidence="1">
    <location>
        <begin position="1"/>
        <end position="22"/>
    </location>
</feature>
<sequence>MKKVLLLLSSLSFLILSEKANANPVNALYKKTINNIVDNGQCSEQEFLLNIPRQISDDDEIEQHYSSRFTSNVFVDFFKEDNKIVSIDISIAPVPKTLSEQLPAFCIISSIQAAIDPSRTKNEYMQLDSKLYSSALKSGKYEYSSKNYDHSSFLVGSSPLVYRIESRN</sequence>
<dbReference type="RefSeq" id="WP_038196809.1">
    <property type="nucleotide sequence ID" value="NZ_CAWLXS010000273.1"/>
</dbReference>
<dbReference type="Proteomes" id="UP000028493">
    <property type="component" value="Unassembled WGS sequence"/>
</dbReference>
<comment type="caution">
    <text evidence="2">The sequence shown here is derived from an EMBL/GenBank/DDBJ whole genome shotgun (WGS) entry which is preliminary data.</text>
</comment>
<feature type="chain" id="PRO_5001722292" evidence="1">
    <location>
        <begin position="23"/>
        <end position="168"/>
    </location>
</feature>
<dbReference type="EMBL" id="CBSZ010000203">
    <property type="protein sequence ID" value="CDH24445.1"/>
    <property type="molecule type" value="Genomic_DNA"/>
</dbReference>
<evidence type="ECO:0000313" key="2">
    <source>
        <dbReference type="EMBL" id="CDH24445.1"/>
    </source>
</evidence>
<protein>
    <submittedName>
        <fullName evidence="2">Uncharacterized protein</fullName>
    </submittedName>
</protein>
<accession>A0A077PJ48</accession>
<organism evidence="2">
    <name type="scientific">Xenorhabdus bovienii str. kraussei Becker Underwood</name>
    <dbReference type="NCBI Taxonomy" id="1398204"/>
    <lineage>
        <taxon>Bacteria</taxon>
        <taxon>Pseudomonadati</taxon>
        <taxon>Pseudomonadota</taxon>
        <taxon>Gammaproteobacteria</taxon>
        <taxon>Enterobacterales</taxon>
        <taxon>Morganellaceae</taxon>
        <taxon>Xenorhabdus</taxon>
    </lineage>
</organism>
<evidence type="ECO:0000256" key="1">
    <source>
        <dbReference type="SAM" id="SignalP"/>
    </source>
</evidence>
<dbReference type="HOGENOM" id="CLU_1570045_0_0_6"/>
<gene>
    <name evidence="2" type="ORF">XBKB1_2810002</name>
</gene>